<proteinExistence type="predicted"/>
<evidence type="ECO:0000313" key="1">
    <source>
        <dbReference type="EMBL" id="OHF03263.1"/>
    </source>
</evidence>
<dbReference type="RefSeq" id="XP_022480400.1">
    <property type="nucleotide sequence ID" value="XM_022612972.1"/>
</dbReference>
<keyword evidence="2" id="KW-1185">Reference proteome</keyword>
<protein>
    <submittedName>
        <fullName evidence="1">Uncharacterized protein</fullName>
    </submittedName>
</protein>
<accession>A0A1G4BPN5</accession>
<comment type="caution">
    <text evidence="1">The sequence shown here is derived from an EMBL/GenBank/DDBJ whole genome shotgun (WGS) entry which is preliminary data.</text>
</comment>
<dbReference type="EMBL" id="MJBS01000007">
    <property type="protein sequence ID" value="OHF03263.1"/>
    <property type="molecule type" value="Genomic_DNA"/>
</dbReference>
<reference evidence="1 2" key="1">
    <citation type="submission" date="2016-09" db="EMBL/GenBank/DDBJ databases">
        <authorList>
            <person name="Capua I."/>
            <person name="De Benedictis P."/>
            <person name="Joannis T."/>
            <person name="Lombin L.H."/>
            <person name="Cattoli G."/>
        </authorList>
    </citation>
    <scope>NUCLEOTIDE SEQUENCE [LARGE SCALE GENOMIC DNA]</scope>
    <source>
        <strain evidence="1 2">IMI 309357</strain>
    </source>
</reference>
<organism evidence="1 2">
    <name type="scientific">Colletotrichum orchidophilum</name>
    <dbReference type="NCBI Taxonomy" id="1209926"/>
    <lineage>
        <taxon>Eukaryota</taxon>
        <taxon>Fungi</taxon>
        <taxon>Dikarya</taxon>
        <taxon>Ascomycota</taxon>
        <taxon>Pezizomycotina</taxon>
        <taxon>Sordariomycetes</taxon>
        <taxon>Hypocreomycetidae</taxon>
        <taxon>Glomerellales</taxon>
        <taxon>Glomerellaceae</taxon>
        <taxon>Colletotrichum</taxon>
    </lineage>
</organism>
<dbReference type="AlphaFoldDB" id="A0A1G4BPN5"/>
<sequence length="119" mass="13636">MCTIHIIKCHKCGNIETAWRRTCKYTPANRLCNQGQTNRITTYLLPGHCDLCRAKMGPHDALAPVETTSTMAAHRAIHQKNEFETYSCSRGRRYANRLRMISKWLASGSKRSFSYLART</sequence>
<evidence type="ECO:0000313" key="2">
    <source>
        <dbReference type="Proteomes" id="UP000176998"/>
    </source>
</evidence>
<gene>
    <name evidence="1" type="ORF">CORC01_01316</name>
</gene>
<dbReference type="GeneID" id="34554482"/>
<dbReference type="Proteomes" id="UP000176998">
    <property type="component" value="Unassembled WGS sequence"/>
</dbReference>
<name>A0A1G4BPN5_9PEZI</name>